<dbReference type="InterPro" id="IPR043130">
    <property type="entry name" value="CDP-OH_PTrfase_TM_dom"/>
</dbReference>
<keyword evidence="9" id="KW-0479">Metal-binding</keyword>
<evidence type="ECO:0000256" key="3">
    <source>
        <dbReference type="ARBA" id="ARBA00004141"/>
    </source>
</evidence>
<keyword evidence="14 16" id="KW-0594">Phospholipid biosynthesis</keyword>
<evidence type="ECO:0000256" key="18">
    <source>
        <dbReference type="SAM" id="Phobius"/>
    </source>
</evidence>
<dbReference type="PIRSF" id="PIRSF000848">
    <property type="entry name" value="CDP_diag_ino_3_P"/>
    <property type="match status" value="1"/>
</dbReference>
<evidence type="ECO:0000256" key="16">
    <source>
        <dbReference type="PIRNR" id="PIRNR000848"/>
    </source>
</evidence>
<name>A0ABR1FAB9_9ASCO</name>
<dbReference type="PANTHER" id="PTHR15362">
    <property type="entry name" value="PHOSPHATIDYLINOSITOL SYNTHASE"/>
    <property type="match status" value="1"/>
</dbReference>
<keyword evidence="12 16" id="KW-0443">Lipid metabolism</keyword>
<evidence type="ECO:0000256" key="6">
    <source>
        <dbReference type="ARBA" id="ARBA00022516"/>
    </source>
</evidence>
<evidence type="ECO:0000313" key="20">
    <source>
        <dbReference type="Proteomes" id="UP001498771"/>
    </source>
</evidence>
<proteinExistence type="inferred from homology"/>
<evidence type="ECO:0000256" key="4">
    <source>
        <dbReference type="ARBA" id="ARBA00010441"/>
    </source>
</evidence>
<comment type="caution">
    <text evidence="19">The sequence shown here is derived from an EMBL/GenBank/DDBJ whole genome shotgun (WGS) entry which is preliminary data.</text>
</comment>
<dbReference type="InterPro" id="IPR000462">
    <property type="entry name" value="CDP-OH_P_trans"/>
</dbReference>
<evidence type="ECO:0000256" key="7">
    <source>
        <dbReference type="ARBA" id="ARBA00022679"/>
    </source>
</evidence>
<keyword evidence="13 16" id="KW-0472">Membrane</keyword>
<dbReference type="Proteomes" id="UP001498771">
    <property type="component" value="Unassembled WGS sequence"/>
</dbReference>
<keyword evidence="7 16" id="KW-0808">Transferase</keyword>
<protein>
    <recommendedName>
        <fullName evidence="5 16">CDP-diacylglycerol--inositol 3-phosphatidyltransferase</fullName>
        <ecNumber evidence="5 16">2.7.8.11</ecNumber>
    </recommendedName>
</protein>
<dbReference type="GeneID" id="90035881"/>
<feature type="transmembrane region" description="Helical" evidence="18">
    <location>
        <begin position="138"/>
        <end position="162"/>
    </location>
</feature>
<keyword evidence="8 18" id="KW-0812">Transmembrane</keyword>
<comment type="similarity">
    <text evidence="4 16 17">Belongs to the CDP-alcohol phosphatidyltransferase class-I family.</text>
</comment>
<organism evidence="19 20">
    <name type="scientific">Myxozyma melibiosi</name>
    <dbReference type="NCBI Taxonomy" id="54550"/>
    <lineage>
        <taxon>Eukaryota</taxon>
        <taxon>Fungi</taxon>
        <taxon>Dikarya</taxon>
        <taxon>Ascomycota</taxon>
        <taxon>Saccharomycotina</taxon>
        <taxon>Lipomycetes</taxon>
        <taxon>Lipomycetales</taxon>
        <taxon>Lipomycetaceae</taxon>
        <taxon>Myxozyma</taxon>
    </lineage>
</organism>
<evidence type="ECO:0000256" key="2">
    <source>
        <dbReference type="ARBA" id="ARBA00001946"/>
    </source>
</evidence>
<comment type="cofactor">
    <cofactor evidence="2">
        <name>Mg(2+)</name>
        <dbReference type="ChEBI" id="CHEBI:18420"/>
    </cofactor>
</comment>
<dbReference type="EC" id="2.7.8.11" evidence="5 16"/>
<evidence type="ECO:0000256" key="11">
    <source>
        <dbReference type="ARBA" id="ARBA00022989"/>
    </source>
</evidence>
<dbReference type="PROSITE" id="PS00379">
    <property type="entry name" value="CDP_ALCOHOL_P_TRANSF"/>
    <property type="match status" value="1"/>
</dbReference>
<dbReference type="RefSeq" id="XP_064769834.1">
    <property type="nucleotide sequence ID" value="XM_064910369.1"/>
</dbReference>
<evidence type="ECO:0000256" key="10">
    <source>
        <dbReference type="ARBA" id="ARBA00022842"/>
    </source>
</evidence>
<evidence type="ECO:0000256" key="5">
    <source>
        <dbReference type="ARBA" id="ARBA00013212"/>
    </source>
</evidence>
<feature type="transmembrane region" description="Helical" evidence="18">
    <location>
        <begin position="174"/>
        <end position="196"/>
    </location>
</feature>
<comment type="cofactor">
    <cofactor evidence="1">
        <name>Mn(2+)</name>
        <dbReference type="ChEBI" id="CHEBI:29035"/>
    </cofactor>
</comment>
<evidence type="ECO:0000256" key="8">
    <source>
        <dbReference type="ARBA" id="ARBA00022692"/>
    </source>
</evidence>
<evidence type="ECO:0000256" key="15">
    <source>
        <dbReference type="ARBA" id="ARBA00023264"/>
    </source>
</evidence>
<dbReference type="PANTHER" id="PTHR15362:SF4">
    <property type="entry name" value="CDP-DIACYLGLYCEROL--INOSITOL 3-PHOSPHATIDYLTRANSFERASE"/>
    <property type="match status" value="1"/>
</dbReference>
<dbReference type="InterPro" id="IPR014387">
    <property type="entry name" value="CDP_diag_ino_3_P_euk"/>
</dbReference>
<keyword evidence="11 18" id="KW-1133">Transmembrane helix</keyword>
<sequence length="233" mass="26445">MAKLVTTRDVFLFIPNLIGYSRVILALASLGFMAYHPKACTWLYSISCLLDAFDGMAARRFNQSTRFGAILDMVTDRCTTSCLICFLSARYPSWSIFYQCLISLDLASHYMHMYAMLSSGVQSHKKVSKDRGWILSLYYTNSNVLFIVCAANELFFVALYLYSFPLKTPPHLGYYRGVPLSYVTFLGAFTFPLWLLKQVINVIQLVNAASILAERDVEERNKAIQDAESPKTK</sequence>
<keyword evidence="6 16" id="KW-0444">Lipid biosynthesis</keyword>
<dbReference type="EMBL" id="JBBJBU010000002">
    <property type="protein sequence ID" value="KAK7206801.1"/>
    <property type="molecule type" value="Genomic_DNA"/>
</dbReference>
<keyword evidence="15 16" id="KW-1208">Phospholipid metabolism</keyword>
<evidence type="ECO:0000256" key="14">
    <source>
        <dbReference type="ARBA" id="ARBA00023209"/>
    </source>
</evidence>
<comment type="subcellular location">
    <subcellularLocation>
        <location evidence="3">Membrane</location>
        <topology evidence="3">Multi-pass membrane protein</topology>
    </subcellularLocation>
</comment>
<evidence type="ECO:0000256" key="9">
    <source>
        <dbReference type="ARBA" id="ARBA00022723"/>
    </source>
</evidence>
<reference evidence="19 20" key="1">
    <citation type="submission" date="2024-03" db="EMBL/GenBank/DDBJ databases">
        <title>Genome-scale model development and genomic sequencing of the oleaginous clade Lipomyces.</title>
        <authorList>
            <consortium name="Lawrence Berkeley National Laboratory"/>
            <person name="Czajka J.J."/>
            <person name="Han Y."/>
            <person name="Kim J."/>
            <person name="Mondo S.J."/>
            <person name="Hofstad B.A."/>
            <person name="Robles A."/>
            <person name="Haridas S."/>
            <person name="Riley R."/>
            <person name="LaButti K."/>
            <person name="Pangilinan J."/>
            <person name="Andreopoulos W."/>
            <person name="Lipzen A."/>
            <person name="Yan J."/>
            <person name="Wang M."/>
            <person name="Ng V."/>
            <person name="Grigoriev I.V."/>
            <person name="Spatafora J.W."/>
            <person name="Magnuson J.K."/>
            <person name="Baker S.E."/>
            <person name="Pomraning K.R."/>
        </authorList>
    </citation>
    <scope>NUCLEOTIDE SEQUENCE [LARGE SCALE GENOMIC DNA]</scope>
    <source>
        <strain evidence="19 20">Phaff 52-87</strain>
    </source>
</reference>
<dbReference type="Gene3D" id="1.20.120.1760">
    <property type="match status" value="1"/>
</dbReference>
<evidence type="ECO:0000256" key="17">
    <source>
        <dbReference type="RuleBase" id="RU003750"/>
    </source>
</evidence>
<comment type="catalytic activity">
    <reaction evidence="16">
        <text>a CDP-1,2-diacyl-sn-glycerol + myo-inositol = a 1,2-diacyl-sn-glycero-3-phospho-(1D-myo-inositol) + CMP + H(+)</text>
        <dbReference type="Rhea" id="RHEA:11580"/>
        <dbReference type="ChEBI" id="CHEBI:15378"/>
        <dbReference type="ChEBI" id="CHEBI:17268"/>
        <dbReference type="ChEBI" id="CHEBI:57880"/>
        <dbReference type="ChEBI" id="CHEBI:58332"/>
        <dbReference type="ChEBI" id="CHEBI:60377"/>
        <dbReference type="EC" id="2.7.8.11"/>
    </reaction>
</comment>
<keyword evidence="20" id="KW-1185">Reference proteome</keyword>
<dbReference type="Pfam" id="PF01066">
    <property type="entry name" value="CDP-OH_P_transf"/>
    <property type="match status" value="1"/>
</dbReference>
<evidence type="ECO:0000256" key="1">
    <source>
        <dbReference type="ARBA" id="ARBA00001936"/>
    </source>
</evidence>
<keyword evidence="10" id="KW-0460">Magnesium</keyword>
<feature type="transmembrane region" description="Helical" evidence="18">
    <location>
        <begin position="12"/>
        <end position="35"/>
    </location>
</feature>
<gene>
    <name evidence="19" type="ORF">BZA70DRAFT_236177</name>
</gene>
<evidence type="ECO:0000313" key="19">
    <source>
        <dbReference type="EMBL" id="KAK7206801.1"/>
    </source>
</evidence>
<accession>A0ABR1FAB9</accession>
<evidence type="ECO:0000256" key="12">
    <source>
        <dbReference type="ARBA" id="ARBA00023098"/>
    </source>
</evidence>
<dbReference type="InterPro" id="IPR048254">
    <property type="entry name" value="CDP_ALCOHOL_P_TRANSF_CS"/>
</dbReference>
<evidence type="ECO:0000256" key="13">
    <source>
        <dbReference type="ARBA" id="ARBA00023136"/>
    </source>
</evidence>